<name>A0A6C0LQ90_9ZZZZ</name>
<dbReference type="EMBL" id="MN740556">
    <property type="protein sequence ID" value="QHU32899.1"/>
    <property type="molecule type" value="Genomic_DNA"/>
</dbReference>
<accession>A0A6C0LQ90</accession>
<sequence>MLFDDLKKLIKLYLFKYEINIMIQLKNDHYQIHYNRYSIIFIIKKTNRNGTVEYIV</sequence>
<organism evidence="1">
    <name type="scientific">viral metagenome</name>
    <dbReference type="NCBI Taxonomy" id="1070528"/>
    <lineage>
        <taxon>unclassified sequences</taxon>
        <taxon>metagenomes</taxon>
        <taxon>organismal metagenomes</taxon>
    </lineage>
</organism>
<proteinExistence type="predicted"/>
<reference evidence="1" key="1">
    <citation type="journal article" date="2020" name="Nature">
        <title>Giant virus diversity and host interactions through global metagenomics.</title>
        <authorList>
            <person name="Schulz F."/>
            <person name="Roux S."/>
            <person name="Paez-Espino D."/>
            <person name="Jungbluth S."/>
            <person name="Walsh D.A."/>
            <person name="Denef V.J."/>
            <person name="McMahon K.D."/>
            <person name="Konstantinidis K.T."/>
            <person name="Eloe-Fadrosh E.A."/>
            <person name="Kyrpides N.C."/>
            <person name="Woyke T."/>
        </authorList>
    </citation>
    <scope>NUCLEOTIDE SEQUENCE</scope>
    <source>
        <strain evidence="1">GVMAG-S-1014582-52</strain>
    </source>
</reference>
<evidence type="ECO:0000313" key="1">
    <source>
        <dbReference type="EMBL" id="QHU32899.1"/>
    </source>
</evidence>
<protein>
    <submittedName>
        <fullName evidence="1">Uncharacterized protein</fullName>
    </submittedName>
</protein>
<dbReference type="AlphaFoldDB" id="A0A6C0LQ90"/>